<dbReference type="RefSeq" id="WP_075057901.1">
    <property type="nucleotide sequence ID" value="NZ_CP012357.1"/>
</dbReference>
<dbReference type="STRING" id="216942.SLITO_v1c01380"/>
<protein>
    <submittedName>
        <fullName evidence="1">Uncharacterized protein</fullName>
    </submittedName>
</protein>
<sequence>MTFDVIFINQVFFVNKESYYKLFIRPNLKREVAFEYYKHMGNFNPLAIVALEFKLYLNTLNGFMELKNDNNEPVFKFNSFIINHTKFEKLNYIADVQFLELNIPTKYLEGLDQIILSFEISAHSNWFTNLNLSNSGKITINLISSLNNIVLNDFEKNITIYNKVTAFLNNTLSYGHENNYMELVQEDLHFQHNQKQYNLIDQDFYFNSVYKKNYENNLKDLFGEKTFSFLENYLKRINSSDVATVESEIISNKDFNKFYNIKKFDENISTLNNSFSLSLANKTSFKYPENIVEDCKGDWCEKGIVYNPLHKGDLIFNKKITYNGLKFQINYLYKGLNIYKTLTSSSNVNKLFNYNYNYLIDLSIFNKFTNKNKEGAINYINENEEEVC</sequence>
<dbReference type="OrthoDB" id="389444at2"/>
<keyword evidence="2" id="KW-1185">Reference proteome</keyword>
<accession>A0A0K1W0H7</accession>
<dbReference type="PATRIC" id="fig|216942.3.peg.138"/>
<proteinExistence type="predicted"/>
<dbReference type="AlphaFoldDB" id="A0A0K1W0H7"/>
<dbReference type="EMBL" id="CP012357">
    <property type="protein sequence ID" value="AKX33804.1"/>
    <property type="molecule type" value="Genomic_DNA"/>
</dbReference>
<dbReference type="Proteomes" id="UP000067476">
    <property type="component" value="Chromosome"/>
</dbReference>
<dbReference type="KEGG" id="sll:SLITO_v1c01380"/>
<evidence type="ECO:0000313" key="1">
    <source>
        <dbReference type="EMBL" id="AKX33804.1"/>
    </source>
</evidence>
<reference evidence="1 2" key="1">
    <citation type="journal article" date="2015" name="Genome Announc.">
        <title>Complete Genome Sequence of Spiroplasma litorale TN-1T (DSM 21781), a Bacterium Isolated from a Green-Eyed Horsefly (Tabanus nigrovittatus).</title>
        <authorList>
            <person name="Lo W.S."/>
            <person name="Lai Y.C."/>
            <person name="Lien Y.W."/>
            <person name="Wang T.H."/>
            <person name="Kuo C.H."/>
        </authorList>
    </citation>
    <scope>NUCLEOTIDE SEQUENCE [LARGE SCALE GENOMIC DNA]</scope>
    <source>
        <strain evidence="1 2">TN-1</strain>
    </source>
</reference>
<organism evidence="1 2">
    <name type="scientific">Spiroplasma litorale</name>
    <dbReference type="NCBI Taxonomy" id="216942"/>
    <lineage>
        <taxon>Bacteria</taxon>
        <taxon>Bacillati</taxon>
        <taxon>Mycoplasmatota</taxon>
        <taxon>Mollicutes</taxon>
        <taxon>Entomoplasmatales</taxon>
        <taxon>Spiroplasmataceae</taxon>
        <taxon>Spiroplasma</taxon>
    </lineage>
</organism>
<name>A0A0K1W0H7_9MOLU</name>
<gene>
    <name evidence="1" type="ORF">SLITO_v1c01380</name>
</gene>
<evidence type="ECO:0000313" key="2">
    <source>
        <dbReference type="Proteomes" id="UP000067476"/>
    </source>
</evidence>